<dbReference type="STRING" id="906968.Trebr_2347"/>
<keyword evidence="2" id="KW-0812">Transmembrane</keyword>
<evidence type="ECO:0000313" key="3">
    <source>
        <dbReference type="EMBL" id="AEE17756.1"/>
    </source>
</evidence>
<evidence type="ECO:0000256" key="2">
    <source>
        <dbReference type="SAM" id="Phobius"/>
    </source>
</evidence>
<organism evidence="3 4">
    <name type="scientific">Treponema brennaborense (strain DSM 12168 / CIP 105900 / DD5/3)</name>
    <dbReference type="NCBI Taxonomy" id="906968"/>
    <lineage>
        <taxon>Bacteria</taxon>
        <taxon>Pseudomonadati</taxon>
        <taxon>Spirochaetota</taxon>
        <taxon>Spirochaetia</taxon>
        <taxon>Spirochaetales</taxon>
        <taxon>Treponemataceae</taxon>
        <taxon>Treponema</taxon>
    </lineage>
</organism>
<dbReference type="GO" id="GO:0042910">
    <property type="term" value="F:xenobiotic transmembrane transporter activity"/>
    <property type="evidence" value="ECO:0007669"/>
    <property type="project" value="InterPro"/>
</dbReference>
<keyword evidence="4" id="KW-1185">Reference proteome</keyword>
<accession>F4LM90</accession>
<sequence length="465" mass="50195">MKTLLSARKSLIGPASFYKQALAIALPVMAQLLIQNMVSLIDNFMVAGLGDIKMSGVNIAGQINFVFLVFINTICSSGGIFMSQYNGAKDPDGMQQTFRFKILMCTVAGIAYTAISFFCPRPFLALMVHGNSESAPIIEEGVKYMRVLAFSWIPAVLAIAIGSSLREIGKVRPPLVISVAATAVNTFFNWIFIYGNLGAPRLEVEGAAIATIIARVTEITAFVVFIRKVRPPFFSRMRQLIRIKAALFFTILRKSALILISEMMWVLSETITTALYNSRGGADVVSGMAAGFAIANLFFVCFSGIFTVTGVILGGTLGANKLEEARVQKNWLLSGAAMFGVGSAVLGCMTVLLIPVVYGNLSAAAQTITRGLVLVNAAYMPIWAFVNGQFAISRTGGDTTMGVIVDVSVNGLIVVPGMFALTYLTPLGPVAMYAVIKISDFVKMAICSVWLKKERWVKNLTTMKK</sequence>
<proteinExistence type="predicted"/>
<feature type="transmembrane region" description="Helical" evidence="2">
    <location>
        <begin position="331"/>
        <end position="358"/>
    </location>
</feature>
<dbReference type="InterPro" id="IPR002528">
    <property type="entry name" value="MATE_fam"/>
</dbReference>
<dbReference type="Pfam" id="PF01554">
    <property type="entry name" value="MatE"/>
    <property type="match status" value="1"/>
</dbReference>
<dbReference type="GO" id="GO:0015297">
    <property type="term" value="F:antiporter activity"/>
    <property type="evidence" value="ECO:0007669"/>
    <property type="project" value="InterPro"/>
</dbReference>
<dbReference type="KEGG" id="tbe:Trebr_2347"/>
<feature type="transmembrane region" description="Helical" evidence="2">
    <location>
        <begin position="288"/>
        <end position="319"/>
    </location>
</feature>
<feature type="transmembrane region" description="Helical" evidence="2">
    <location>
        <begin position="370"/>
        <end position="391"/>
    </location>
</feature>
<feature type="transmembrane region" description="Helical" evidence="2">
    <location>
        <begin position="144"/>
        <end position="163"/>
    </location>
</feature>
<feature type="transmembrane region" description="Helical" evidence="2">
    <location>
        <begin position="21"/>
        <end position="41"/>
    </location>
</feature>
<dbReference type="eggNOG" id="COG0534">
    <property type="taxonomic scope" value="Bacteria"/>
</dbReference>
<gene>
    <name evidence="3" type="ordered locus">Trebr_2347</name>
</gene>
<protein>
    <submittedName>
        <fullName evidence="3">Multi antimicrobial extrusion protein MatE</fullName>
    </submittedName>
</protein>
<dbReference type="PANTHER" id="PTHR43298:SF2">
    <property type="entry name" value="FMN_FAD EXPORTER YEEO-RELATED"/>
    <property type="match status" value="1"/>
</dbReference>
<evidence type="ECO:0000313" key="4">
    <source>
        <dbReference type="Proteomes" id="UP000006546"/>
    </source>
</evidence>
<feature type="transmembrane region" description="Helical" evidence="2">
    <location>
        <begin position="246"/>
        <end position="268"/>
    </location>
</feature>
<dbReference type="RefSeq" id="WP_013759457.1">
    <property type="nucleotide sequence ID" value="NC_015500.1"/>
</dbReference>
<feature type="transmembrane region" description="Helical" evidence="2">
    <location>
        <begin position="403"/>
        <end position="424"/>
    </location>
</feature>
<keyword evidence="1" id="KW-0813">Transport</keyword>
<dbReference type="Proteomes" id="UP000006546">
    <property type="component" value="Chromosome"/>
</dbReference>
<keyword evidence="2" id="KW-1133">Transmembrane helix</keyword>
<dbReference type="GO" id="GO:0005886">
    <property type="term" value="C:plasma membrane"/>
    <property type="evidence" value="ECO:0007669"/>
    <property type="project" value="TreeGrafter"/>
</dbReference>
<evidence type="ECO:0000256" key="1">
    <source>
        <dbReference type="ARBA" id="ARBA00022448"/>
    </source>
</evidence>
<feature type="transmembrane region" description="Helical" evidence="2">
    <location>
        <begin position="207"/>
        <end position="226"/>
    </location>
</feature>
<feature type="transmembrane region" description="Helical" evidence="2">
    <location>
        <begin position="61"/>
        <end position="81"/>
    </location>
</feature>
<feature type="transmembrane region" description="Helical" evidence="2">
    <location>
        <begin position="102"/>
        <end position="124"/>
    </location>
</feature>
<dbReference type="EMBL" id="CP002696">
    <property type="protein sequence ID" value="AEE17756.1"/>
    <property type="molecule type" value="Genomic_DNA"/>
</dbReference>
<dbReference type="InterPro" id="IPR050222">
    <property type="entry name" value="MATE_MdtK"/>
</dbReference>
<name>F4LM90_TREBD</name>
<keyword evidence="2" id="KW-0472">Membrane</keyword>
<reference evidence="4" key="1">
    <citation type="submission" date="2011-04" db="EMBL/GenBank/DDBJ databases">
        <title>The complete genome of Treponema brennaborense DSM 12168.</title>
        <authorList>
            <person name="Lucas S."/>
            <person name="Han J."/>
            <person name="Lapidus A."/>
            <person name="Bruce D."/>
            <person name="Goodwin L."/>
            <person name="Pitluck S."/>
            <person name="Peters L."/>
            <person name="Kyrpides N."/>
            <person name="Mavromatis K."/>
            <person name="Ivanova N."/>
            <person name="Mikhailova N."/>
            <person name="Pagani I."/>
            <person name="Teshima H."/>
            <person name="Detter J.C."/>
            <person name="Tapia R."/>
            <person name="Han C."/>
            <person name="Land M."/>
            <person name="Hauser L."/>
            <person name="Markowitz V."/>
            <person name="Cheng J.-F."/>
            <person name="Hugenholtz P."/>
            <person name="Woyke T."/>
            <person name="Wu D."/>
            <person name="Gronow S."/>
            <person name="Wellnitz S."/>
            <person name="Brambilla E."/>
            <person name="Klenk H.-P."/>
            <person name="Eisen J.A."/>
        </authorList>
    </citation>
    <scope>NUCLEOTIDE SEQUENCE [LARGE SCALE GENOMIC DNA]</scope>
    <source>
        <strain evidence="4">DSM 12168 / CIP 105900 / DD5/3</strain>
    </source>
</reference>
<dbReference type="PANTHER" id="PTHR43298">
    <property type="entry name" value="MULTIDRUG RESISTANCE PROTEIN NORM-RELATED"/>
    <property type="match status" value="1"/>
</dbReference>
<feature type="transmembrane region" description="Helical" evidence="2">
    <location>
        <begin position="430"/>
        <end position="451"/>
    </location>
</feature>
<dbReference type="HOGENOM" id="CLU_012893_5_1_12"/>
<feature type="transmembrane region" description="Helical" evidence="2">
    <location>
        <begin position="175"/>
        <end position="195"/>
    </location>
</feature>
<dbReference type="AlphaFoldDB" id="F4LM90"/>
<dbReference type="OrthoDB" id="9780160at2"/>